<evidence type="ECO:0000313" key="5">
    <source>
        <dbReference type="EMBL" id="KAF0732226.1"/>
    </source>
</evidence>
<feature type="compositionally biased region" description="Basic and acidic residues" evidence="4">
    <location>
        <begin position="417"/>
        <end position="430"/>
    </location>
</feature>
<dbReference type="PROSITE" id="PS50005">
    <property type="entry name" value="TPR"/>
    <property type="match status" value="3"/>
</dbReference>
<dbReference type="PANTHER" id="PTHR44858:SF1">
    <property type="entry name" value="UDP-N-ACETYLGLUCOSAMINE--PEPTIDE N-ACETYLGLUCOSAMINYLTRANSFERASE SPINDLY-RELATED"/>
    <property type="match status" value="1"/>
</dbReference>
<proteinExistence type="predicted"/>
<evidence type="ECO:0000256" key="3">
    <source>
        <dbReference type="PROSITE-ProRule" id="PRU00339"/>
    </source>
</evidence>
<name>A0A6G0WXL7_9STRA</name>
<evidence type="ECO:0000256" key="1">
    <source>
        <dbReference type="ARBA" id="ARBA00022737"/>
    </source>
</evidence>
<keyword evidence="2 3" id="KW-0802">TPR repeat</keyword>
<evidence type="ECO:0000313" key="6">
    <source>
        <dbReference type="Proteomes" id="UP000481153"/>
    </source>
</evidence>
<dbReference type="InterPro" id="IPR050498">
    <property type="entry name" value="Ycf3"/>
</dbReference>
<feature type="compositionally biased region" description="Polar residues" evidence="4">
    <location>
        <begin position="14"/>
        <end position="34"/>
    </location>
</feature>
<dbReference type="AlphaFoldDB" id="A0A6G0WXL7"/>
<dbReference type="Gene3D" id="1.25.40.10">
    <property type="entry name" value="Tetratricopeptide repeat domain"/>
    <property type="match status" value="1"/>
</dbReference>
<dbReference type="EMBL" id="VJMJ01000136">
    <property type="protein sequence ID" value="KAF0732226.1"/>
    <property type="molecule type" value="Genomic_DNA"/>
</dbReference>
<organism evidence="5 6">
    <name type="scientific">Aphanomyces euteiches</name>
    <dbReference type="NCBI Taxonomy" id="100861"/>
    <lineage>
        <taxon>Eukaryota</taxon>
        <taxon>Sar</taxon>
        <taxon>Stramenopiles</taxon>
        <taxon>Oomycota</taxon>
        <taxon>Saprolegniomycetes</taxon>
        <taxon>Saprolegniales</taxon>
        <taxon>Verrucalvaceae</taxon>
        <taxon>Aphanomyces</taxon>
    </lineage>
</organism>
<dbReference type="SUPFAM" id="SSF48452">
    <property type="entry name" value="TPR-like"/>
    <property type="match status" value="1"/>
</dbReference>
<feature type="repeat" description="TPR" evidence="3">
    <location>
        <begin position="581"/>
        <end position="614"/>
    </location>
</feature>
<reference evidence="5 6" key="1">
    <citation type="submission" date="2019-07" db="EMBL/GenBank/DDBJ databases">
        <title>Genomics analysis of Aphanomyces spp. identifies a new class of oomycete effector associated with host adaptation.</title>
        <authorList>
            <person name="Gaulin E."/>
        </authorList>
    </citation>
    <scope>NUCLEOTIDE SEQUENCE [LARGE SCALE GENOMIC DNA]</scope>
    <source>
        <strain evidence="5 6">ATCC 201684</strain>
    </source>
</reference>
<dbReference type="InterPro" id="IPR011990">
    <property type="entry name" value="TPR-like_helical_dom_sf"/>
</dbReference>
<feature type="region of interest" description="Disordered" evidence="4">
    <location>
        <begin position="1"/>
        <end position="34"/>
    </location>
</feature>
<keyword evidence="1" id="KW-0677">Repeat</keyword>
<evidence type="ECO:0000256" key="4">
    <source>
        <dbReference type="SAM" id="MobiDB-lite"/>
    </source>
</evidence>
<comment type="caution">
    <text evidence="5">The sequence shown here is derived from an EMBL/GenBank/DDBJ whole genome shotgun (WGS) entry which is preliminary data.</text>
</comment>
<dbReference type="GO" id="GO:0046813">
    <property type="term" value="P:receptor-mediated virion attachment to host cell"/>
    <property type="evidence" value="ECO:0007669"/>
    <property type="project" value="TreeGrafter"/>
</dbReference>
<feature type="compositionally biased region" description="Polar residues" evidence="4">
    <location>
        <begin position="435"/>
        <end position="449"/>
    </location>
</feature>
<feature type="region of interest" description="Disordered" evidence="4">
    <location>
        <begin position="396"/>
        <end position="450"/>
    </location>
</feature>
<dbReference type="SMART" id="SM00028">
    <property type="entry name" value="TPR"/>
    <property type="match status" value="3"/>
</dbReference>
<evidence type="ECO:0000256" key="2">
    <source>
        <dbReference type="ARBA" id="ARBA00022803"/>
    </source>
</evidence>
<keyword evidence="6" id="KW-1185">Reference proteome</keyword>
<accession>A0A6G0WXL7</accession>
<sequence length="631" mass="70120">MASGRGRSLIAVDDSSQPMNSSLPYKGNSSSTKPQSAVSRFYLSVLEAAITSSIQPPQTIASVMSVPKLQKLSSLTSAGLKEPALTLLDSRHSTSKESHTDIPHDIKLHGDNIDDMFALMRDKKQELQTQVVCVHKLLAILRHEPSDFVLHSLARNDVVVLLLSLVREFRFHAPLQADILHTLMLLAKMTAEHAQALLHESAATLVAKTMALHPTEDRLQQYGASLLHTLRITEPAKPRGQTRAAQIAYFDSQPATPTARQMLWNPEPSCPKHIHAVPVEPVQLVSAKSQILAERSRTPELSQSKLRRALSSRQIPRLSPDFVLVAQTPPPDQPVLARPESCPTFDNLTIDVHDFGIKPWTAQQPNRQRLTPMSPSLRAYCSSPLFVEPMAISERIGVKQPETKPMGAKKCPKPLRNTKEDDQASRDEPPLPKLPSTTSRTKVAPTNSLDQHRAAKCLQRYFRRILKQTSVAPPTSSKQREASQLSPNQAFGDLDAQLFERNEHEYILREVQANYCRGLQYHKQGKYELAREAYDSAVDLKARISFISLSVNIGATYLCEGNYAKALHAFETALHQQPNHAKAMYNCGLAYWHQGDVQTAALKFSAVLTLVPSHAKAIYALHILRTNFGVV</sequence>
<gene>
    <name evidence="5" type="ORF">Ae201684_010671</name>
</gene>
<feature type="repeat" description="TPR" evidence="3">
    <location>
        <begin position="511"/>
        <end position="544"/>
    </location>
</feature>
<dbReference type="Pfam" id="PF13432">
    <property type="entry name" value="TPR_16"/>
    <property type="match status" value="1"/>
</dbReference>
<dbReference type="VEuPathDB" id="FungiDB:AeMF1_019807"/>
<dbReference type="PANTHER" id="PTHR44858">
    <property type="entry name" value="TETRATRICOPEPTIDE REPEAT PROTEIN 6"/>
    <property type="match status" value="1"/>
</dbReference>
<feature type="repeat" description="TPR" evidence="3">
    <location>
        <begin position="547"/>
        <end position="580"/>
    </location>
</feature>
<protein>
    <submittedName>
        <fullName evidence="5">Uncharacterized protein</fullName>
    </submittedName>
</protein>
<dbReference type="Proteomes" id="UP000481153">
    <property type="component" value="Unassembled WGS sequence"/>
</dbReference>
<dbReference type="InterPro" id="IPR019734">
    <property type="entry name" value="TPR_rpt"/>
</dbReference>